<dbReference type="Proteomes" id="UP001383192">
    <property type="component" value="Unassembled WGS sequence"/>
</dbReference>
<feature type="signal peptide" evidence="1">
    <location>
        <begin position="1"/>
        <end position="20"/>
    </location>
</feature>
<keyword evidence="3" id="KW-1185">Reference proteome</keyword>
<name>A0AAW0BPF8_9AGAR</name>
<keyword evidence="1" id="KW-0732">Signal</keyword>
<dbReference type="EMBL" id="JAYKXP010000092">
    <property type="protein sequence ID" value="KAK7027984.1"/>
    <property type="molecule type" value="Genomic_DNA"/>
</dbReference>
<proteinExistence type="predicted"/>
<feature type="chain" id="PRO_5043485855" description="Cellobiose dehydrogenase cytochrome domain-containing protein" evidence="1">
    <location>
        <begin position="21"/>
        <end position="195"/>
    </location>
</feature>
<gene>
    <name evidence="2" type="ORF">VNI00_015070</name>
</gene>
<evidence type="ECO:0008006" key="4">
    <source>
        <dbReference type="Google" id="ProtNLM"/>
    </source>
</evidence>
<evidence type="ECO:0000313" key="2">
    <source>
        <dbReference type="EMBL" id="KAK7027984.1"/>
    </source>
</evidence>
<sequence>MVHLKALFFGLSILGSLVYGQIDVPLEAVGPVVGAQTLNGQSFLFYQDCCTGDIVMRAVSNGFTVPASTTNGFSAVVPGSQVLWGTPIAVAQRASQPNEMGELGLYFFSQNRTLNEYRYTQNTVPPWNGGPTCETCIDKQNYVVEQNSNILYAMGSVSGNAKVGVRVGFISADHPDTLSEANRAAGVWSLATMPL</sequence>
<dbReference type="AlphaFoldDB" id="A0AAW0BPF8"/>
<protein>
    <recommendedName>
        <fullName evidence="4">Cellobiose dehydrogenase cytochrome domain-containing protein</fullName>
    </recommendedName>
</protein>
<organism evidence="2 3">
    <name type="scientific">Paramarasmius palmivorus</name>
    <dbReference type="NCBI Taxonomy" id="297713"/>
    <lineage>
        <taxon>Eukaryota</taxon>
        <taxon>Fungi</taxon>
        <taxon>Dikarya</taxon>
        <taxon>Basidiomycota</taxon>
        <taxon>Agaricomycotina</taxon>
        <taxon>Agaricomycetes</taxon>
        <taxon>Agaricomycetidae</taxon>
        <taxon>Agaricales</taxon>
        <taxon>Marasmiineae</taxon>
        <taxon>Marasmiaceae</taxon>
        <taxon>Paramarasmius</taxon>
    </lineage>
</organism>
<dbReference type="Gene3D" id="2.120.10.70">
    <property type="entry name" value="Fucose-specific lectin"/>
    <property type="match status" value="1"/>
</dbReference>
<accession>A0AAW0BPF8</accession>
<reference evidence="2 3" key="1">
    <citation type="submission" date="2024-01" db="EMBL/GenBank/DDBJ databases">
        <title>A draft genome for a cacao thread blight-causing isolate of Paramarasmius palmivorus.</title>
        <authorList>
            <person name="Baruah I.K."/>
            <person name="Bukari Y."/>
            <person name="Amoako-Attah I."/>
            <person name="Meinhardt L.W."/>
            <person name="Bailey B.A."/>
            <person name="Cohen S.P."/>
        </authorList>
    </citation>
    <scope>NUCLEOTIDE SEQUENCE [LARGE SCALE GENOMIC DNA]</scope>
    <source>
        <strain evidence="2 3">GH-12</strain>
    </source>
</reference>
<evidence type="ECO:0000313" key="3">
    <source>
        <dbReference type="Proteomes" id="UP001383192"/>
    </source>
</evidence>
<evidence type="ECO:0000256" key="1">
    <source>
        <dbReference type="SAM" id="SignalP"/>
    </source>
</evidence>
<comment type="caution">
    <text evidence="2">The sequence shown here is derived from an EMBL/GenBank/DDBJ whole genome shotgun (WGS) entry which is preliminary data.</text>
</comment>